<proteinExistence type="predicted"/>
<feature type="region of interest" description="Disordered" evidence="1">
    <location>
        <begin position="216"/>
        <end position="238"/>
    </location>
</feature>
<keyword evidence="2" id="KW-0472">Membrane</keyword>
<dbReference type="EMBL" id="CP163439">
    <property type="protein sequence ID" value="XDQ36157.1"/>
    <property type="molecule type" value="Genomic_DNA"/>
</dbReference>
<protein>
    <submittedName>
        <fullName evidence="3">Uncharacterized protein</fullName>
    </submittedName>
</protein>
<dbReference type="RefSeq" id="WP_369170664.1">
    <property type="nucleotide sequence ID" value="NZ_CP163439.1"/>
</dbReference>
<keyword evidence="2" id="KW-1133">Transmembrane helix</keyword>
<name>A0AB39Q1I9_9ACTN</name>
<evidence type="ECO:0000256" key="1">
    <source>
        <dbReference type="SAM" id="MobiDB-lite"/>
    </source>
</evidence>
<keyword evidence="2" id="KW-0812">Transmembrane</keyword>
<evidence type="ECO:0000256" key="2">
    <source>
        <dbReference type="SAM" id="Phobius"/>
    </source>
</evidence>
<organism evidence="3">
    <name type="scientific">Streptomyces sp. R28</name>
    <dbReference type="NCBI Taxonomy" id="3238628"/>
    <lineage>
        <taxon>Bacteria</taxon>
        <taxon>Bacillati</taxon>
        <taxon>Actinomycetota</taxon>
        <taxon>Actinomycetes</taxon>
        <taxon>Kitasatosporales</taxon>
        <taxon>Streptomycetaceae</taxon>
        <taxon>Streptomyces</taxon>
    </lineage>
</organism>
<evidence type="ECO:0000313" key="3">
    <source>
        <dbReference type="EMBL" id="XDQ36157.1"/>
    </source>
</evidence>
<gene>
    <name evidence="3" type="ORF">AB5J49_23990</name>
</gene>
<feature type="transmembrane region" description="Helical" evidence="2">
    <location>
        <begin position="434"/>
        <end position="456"/>
    </location>
</feature>
<reference evidence="3" key="1">
    <citation type="submission" date="2024-07" db="EMBL/GenBank/DDBJ databases">
        <authorList>
            <person name="Yu S.T."/>
        </authorList>
    </citation>
    <scope>NUCLEOTIDE SEQUENCE</scope>
    <source>
        <strain evidence="3">R28</strain>
    </source>
</reference>
<accession>A0AB39Q1I9</accession>
<dbReference type="AlphaFoldDB" id="A0AB39Q1I9"/>
<sequence>MGDGRWSGDDEGWRAMGRRRTARWRRARVRRGHRSARARGAVVAALLLCTTAALPGRSALAAGTPGPYAFAPDARPIIGATSTADAAPLTPGTTYKSSLPSGAKSHYRLDLDATSDAYVSAMAIPAAGSTVSASDGIKVSVQDADGSDCSFDTKTFGIAHTPRPIAVWAAREVSSNRPRCEGAGTYYVIVERVGTANSAPDTWDLELFATSEPRLKKTDATSAPDGWNSASPEPLTGEDVRRDGGSGFASAASVGQGVWNSDLNPGRTLFYRVPLDWGRQLYATAELGSSNGRDGSVPGALNLSLYNPVRGFVDDASTSYNGNQKAVELDPLPPVAYENRYAVPKRFKGVRFAGSYYLVVHLAADVAEQYGDGPLQLTLRVRVWGAAQAGPGYAGESEPGGVFQVAEDDQWAGAGGAFGAGGGAGDGGGAAMTVLAVSGIGAGTLVLVVLGVWAVVVRRRVGAW</sequence>